<evidence type="ECO:0000256" key="2">
    <source>
        <dbReference type="ARBA" id="ARBA00022481"/>
    </source>
</evidence>
<name>A0A8J7Q309_9BACT</name>
<accession>A0A8J7Q309</accession>
<dbReference type="EMBL" id="JAFREP010000001">
    <property type="protein sequence ID" value="MBO1317187.1"/>
    <property type="molecule type" value="Genomic_DNA"/>
</dbReference>
<gene>
    <name evidence="4" type="ORF">J3U88_01860</name>
</gene>
<evidence type="ECO:0000313" key="4">
    <source>
        <dbReference type="EMBL" id="MBO1317187.1"/>
    </source>
</evidence>
<keyword evidence="3" id="KW-0812">Transmembrane</keyword>
<dbReference type="NCBIfam" id="TIGR02532">
    <property type="entry name" value="IV_pilin_GFxxxE"/>
    <property type="match status" value="1"/>
</dbReference>
<dbReference type="SUPFAM" id="SSF54523">
    <property type="entry name" value="Pili subunits"/>
    <property type="match status" value="1"/>
</dbReference>
<keyword evidence="3" id="KW-0472">Membrane</keyword>
<dbReference type="AlphaFoldDB" id="A0A8J7Q309"/>
<comment type="similarity">
    <text evidence="1">Belongs to the N-Me-Phe pilin family.</text>
</comment>
<dbReference type="InterPro" id="IPR045584">
    <property type="entry name" value="Pilin-like"/>
</dbReference>
<dbReference type="PROSITE" id="PS00409">
    <property type="entry name" value="PROKAR_NTER_METHYL"/>
    <property type="match status" value="1"/>
</dbReference>
<evidence type="ECO:0000313" key="5">
    <source>
        <dbReference type="Proteomes" id="UP000664417"/>
    </source>
</evidence>
<reference evidence="4" key="1">
    <citation type="submission" date="2021-03" db="EMBL/GenBank/DDBJ databases">
        <authorList>
            <person name="Wang G."/>
        </authorList>
    </citation>
    <scope>NUCLEOTIDE SEQUENCE</scope>
    <source>
        <strain evidence="4">KCTC 12899</strain>
    </source>
</reference>
<dbReference type="Pfam" id="PF07963">
    <property type="entry name" value="N_methyl"/>
    <property type="match status" value="1"/>
</dbReference>
<dbReference type="PANTHER" id="PTHR30093:SF34">
    <property type="entry name" value="PREPILIN PEPTIDASE-DEPENDENT PROTEIN D"/>
    <property type="match status" value="1"/>
</dbReference>
<evidence type="ECO:0000256" key="3">
    <source>
        <dbReference type="SAM" id="Phobius"/>
    </source>
</evidence>
<keyword evidence="2" id="KW-0488">Methylation</keyword>
<proteinExistence type="inferred from homology"/>
<protein>
    <submittedName>
        <fullName evidence="4">Prepilin-type N-terminal cleavage/methylation domain-containing protein</fullName>
    </submittedName>
</protein>
<dbReference type="InterPro" id="IPR012902">
    <property type="entry name" value="N_methyl_site"/>
</dbReference>
<keyword evidence="5" id="KW-1185">Reference proteome</keyword>
<dbReference type="Gene3D" id="3.30.700.10">
    <property type="entry name" value="Glycoprotein, Type 4 Pilin"/>
    <property type="match status" value="1"/>
</dbReference>
<comment type="caution">
    <text evidence="4">The sequence shown here is derived from an EMBL/GenBank/DDBJ whole genome shotgun (WGS) entry which is preliminary data.</text>
</comment>
<sequence length="186" mass="19794">MMRKKGFSLVELMVVVAIIAILTAIALPMYSNFRRRATTQNAIAPCNDVRKALMAFYDDSRSFQNIGFVAGTSGPIQAFHTGVGGVMNVGSGLPPAQGITWILSSDEISAGRVSRATIEFQFDPEVCAGCSGFYCILCDIDSVACIYEVDVDDTNDPGNPLNSLDKNRGTACDLDSVAAAEAVLNP</sequence>
<feature type="transmembrane region" description="Helical" evidence="3">
    <location>
        <begin position="12"/>
        <end position="30"/>
    </location>
</feature>
<organism evidence="4 5">
    <name type="scientific">Acanthopleuribacter pedis</name>
    <dbReference type="NCBI Taxonomy" id="442870"/>
    <lineage>
        <taxon>Bacteria</taxon>
        <taxon>Pseudomonadati</taxon>
        <taxon>Acidobacteriota</taxon>
        <taxon>Holophagae</taxon>
        <taxon>Acanthopleuribacterales</taxon>
        <taxon>Acanthopleuribacteraceae</taxon>
        <taxon>Acanthopleuribacter</taxon>
    </lineage>
</organism>
<evidence type="ECO:0000256" key="1">
    <source>
        <dbReference type="ARBA" id="ARBA00005233"/>
    </source>
</evidence>
<dbReference type="Proteomes" id="UP000664417">
    <property type="component" value="Unassembled WGS sequence"/>
</dbReference>
<dbReference type="PANTHER" id="PTHR30093">
    <property type="entry name" value="GENERAL SECRETION PATHWAY PROTEIN G"/>
    <property type="match status" value="1"/>
</dbReference>
<keyword evidence="3" id="KW-1133">Transmembrane helix</keyword>